<keyword evidence="3" id="KW-1185">Reference proteome</keyword>
<feature type="domain" description="SH3b" evidence="1">
    <location>
        <begin position="29"/>
        <end position="93"/>
    </location>
</feature>
<evidence type="ECO:0000313" key="3">
    <source>
        <dbReference type="Proteomes" id="UP000190042"/>
    </source>
</evidence>
<dbReference type="Gene3D" id="2.30.30.40">
    <property type="entry name" value="SH3 Domains"/>
    <property type="match status" value="1"/>
</dbReference>
<dbReference type="Pfam" id="PF08239">
    <property type="entry name" value="SH3_3"/>
    <property type="match status" value="1"/>
</dbReference>
<evidence type="ECO:0000313" key="2">
    <source>
        <dbReference type="EMBL" id="SKB04987.1"/>
    </source>
</evidence>
<accession>A0A1T4YSY8</accession>
<proteinExistence type="predicted"/>
<dbReference type="AlphaFoldDB" id="A0A1T4YSY8"/>
<reference evidence="3" key="1">
    <citation type="submission" date="2017-02" db="EMBL/GenBank/DDBJ databases">
        <authorList>
            <person name="Varghese N."/>
            <person name="Submissions S."/>
        </authorList>
    </citation>
    <scope>NUCLEOTIDE SEQUENCE [LARGE SCALE GENOMIC DNA]</scope>
    <source>
        <strain evidence="3">DSM 23966</strain>
    </source>
</reference>
<dbReference type="InterPro" id="IPR003646">
    <property type="entry name" value="SH3-like_bac-type"/>
</dbReference>
<dbReference type="SMART" id="SM00287">
    <property type="entry name" value="SH3b"/>
    <property type="match status" value="1"/>
</dbReference>
<dbReference type="RefSeq" id="WP_078818494.1">
    <property type="nucleotide sequence ID" value="NZ_FUYJ01000009.1"/>
</dbReference>
<dbReference type="EMBL" id="FUYJ01000009">
    <property type="protein sequence ID" value="SKB04987.1"/>
    <property type="molecule type" value="Genomic_DNA"/>
</dbReference>
<evidence type="ECO:0000259" key="1">
    <source>
        <dbReference type="PROSITE" id="PS51781"/>
    </source>
</evidence>
<protein>
    <submittedName>
        <fullName evidence="2">SH3 domain-containing protein</fullName>
    </submittedName>
</protein>
<sequence>MKAKRFIVVLFFLVLFVGEVSQVEASSVGQNKYVTSKGDLILRVEPNSKGAKVTMLKKGSKVFVYSTDKNGWSHIKQGNYRGYTKDSYLVAKSSSTAKKIPKSTLAEKELKNALIEIRAKQKKYPTYSQEYRDALNEENKIIQKLIDLNNQKIKELEKSIGR</sequence>
<organism evidence="2 3">
    <name type="scientific">Sporosarcina newyorkensis</name>
    <dbReference type="NCBI Taxonomy" id="759851"/>
    <lineage>
        <taxon>Bacteria</taxon>
        <taxon>Bacillati</taxon>
        <taxon>Bacillota</taxon>
        <taxon>Bacilli</taxon>
        <taxon>Bacillales</taxon>
        <taxon>Caryophanaceae</taxon>
        <taxon>Sporosarcina</taxon>
    </lineage>
</organism>
<name>A0A1T4YSY8_9BACL</name>
<gene>
    <name evidence="2" type="ORF">SAMN04244570_3512</name>
</gene>
<dbReference type="Proteomes" id="UP000190042">
    <property type="component" value="Unassembled WGS sequence"/>
</dbReference>
<dbReference type="PROSITE" id="PS51781">
    <property type="entry name" value="SH3B"/>
    <property type="match status" value="1"/>
</dbReference>